<comment type="subunit">
    <text evidence="4">Homotrimer.</text>
</comment>
<evidence type="ECO:0000256" key="3">
    <source>
        <dbReference type="ARBA" id="ARBA00004887"/>
    </source>
</evidence>
<dbReference type="PROSITE" id="PS51177">
    <property type="entry name" value="LUMAZINE_BIND"/>
    <property type="match status" value="2"/>
</dbReference>
<reference evidence="13 14" key="1">
    <citation type="journal article" date="2014" name="Genome Announc.">
        <title>Complete Genome Sequence of Amino Acid-Utilizing Eubacterium acidaminophilum al-2 (DSM 3953).</title>
        <authorList>
            <person name="Poehlein A."/>
            <person name="Andreesen J.R."/>
            <person name="Daniel R."/>
        </authorList>
    </citation>
    <scope>NUCLEOTIDE SEQUENCE [LARGE SCALE GENOMIC DNA]</scope>
    <source>
        <strain evidence="13 14">DSM 3953</strain>
    </source>
</reference>
<dbReference type="InterPro" id="IPR017938">
    <property type="entry name" value="Riboflavin_synthase-like_b-brl"/>
</dbReference>
<dbReference type="Pfam" id="PF00677">
    <property type="entry name" value="Lum_binding"/>
    <property type="match status" value="2"/>
</dbReference>
<keyword evidence="9" id="KW-0677">Repeat</keyword>
<dbReference type="FunFam" id="2.40.30.20:FF:000003">
    <property type="entry name" value="Riboflavin synthase, alpha subunit"/>
    <property type="match status" value="1"/>
</dbReference>
<proteinExistence type="predicted"/>
<dbReference type="PANTHER" id="PTHR21098">
    <property type="entry name" value="RIBOFLAVIN SYNTHASE ALPHA CHAIN"/>
    <property type="match status" value="1"/>
</dbReference>
<dbReference type="EC" id="2.5.1.9" evidence="5 10"/>
<evidence type="ECO:0000256" key="1">
    <source>
        <dbReference type="ARBA" id="ARBA00000968"/>
    </source>
</evidence>
<keyword evidence="14" id="KW-1185">Reference proteome</keyword>
<dbReference type="PANTHER" id="PTHR21098:SF12">
    <property type="entry name" value="RIBOFLAVIN SYNTHASE"/>
    <property type="match status" value="1"/>
</dbReference>
<dbReference type="Proteomes" id="UP000019591">
    <property type="component" value="Chromosome"/>
</dbReference>
<dbReference type="AlphaFoldDB" id="W8T7T6"/>
<dbReference type="Gene3D" id="2.40.30.20">
    <property type="match status" value="2"/>
</dbReference>
<evidence type="ECO:0000256" key="5">
    <source>
        <dbReference type="ARBA" id="ARBA00012827"/>
    </source>
</evidence>
<dbReference type="NCBIfam" id="NF009566">
    <property type="entry name" value="PRK13020.1"/>
    <property type="match status" value="1"/>
</dbReference>
<protein>
    <recommendedName>
        <fullName evidence="6 10">Riboflavin synthase</fullName>
        <ecNumber evidence="5 10">2.5.1.9</ecNumber>
    </recommendedName>
</protein>
<evidence type="ECO:0000256" key="9">
    <source>
        <dbReference type="ARBA" id="ARBA00022737"/>
    </source>
</evidence>
<dbReference type="KEGG" id="eac:EAL2_c16700"/>
<accession>W8T7T6</accession>
<evidence type="ECO:0000313" key="13">
    <source>
        <dbReference type="EMBL" id="AHM56965.1"/>
    </source>
</evidence>
<dbReference type="PIRSF" id="PIRSF000498">
    <property type="entry name" value="Riboflavin_syn_A"/>
    <property type="match status" value="1"/>
</dbReference>
<sequence>MFTGIVEELGRVEKIVKKDKGVQLHIKAKRVLEDTKLGDSICTNGVCLTVVDLSGSHFAADVMHETLRISTLGTLRTNESVNLERAMLAGGRFGGHIVSGHIDGVGTIKSIEDNGISKLFTVSMPESVAKYTVMKGSITIDGISLTVSGLERDEFQVSIIPHTLSNTVLSLKSPGDKVNLEADIIGKYVERLMGFKSDEAQKKSNLTANFLAENGFL</sequence>
<name>W8T7T6_PEPAC</name>
<dbReference type="STRING" id="1286171.EAL2_c16700"/>
<dbReference type="eggNOG" id="COG0307">
    <property type="taxonomic scope" value="Bacteria"/>
</dbReference>
<dbReference type="OrthoDB" id="9788537at2"/>
<comment type="function">
    <text evidence="2">Catalyzes the dismutation of two molecules of 6,7-dimethyl-8-ribityllumazine, resulting in the formation of riboflavin and 5-amino-6-(D-ribitylamino)uracil.</text>
</comment>
<evidence type="ECO:0000256" key="4">
    <source>
        <dbReference type="ARBA" id="ARBA00011233"/>
    </source>
</evidence>
<dbReference type="FunFam" id="2.40.30.20:FF:000004">
    <property type="entry name" value="Riboflavin synthase, alpha subunit"/>
    <property type="match status" value="1"/>
</dbReference>
<dbReference type="PATRIC" id="fig|1286171.3.peg.1621"/>
<dbReference type="InterPro" id="IPR023366">
    <property type="entry name" value="ATP_synth_asu-like_sf"/>
</dbReference>
<dbReference type="InterPro" id="IPR026017">
    <property type="entry name" value="Lumazine-bd_dom"/>
</dbReference>
<keyword evidence="8 13" id="KW-0808">Transferase</keyword>
<evidence type="ECO:0000256" key="8">
    <source>
        <dbReference type="ARBA" id="ARBA00022679"/>
    </source>
</evidence>
<dbReference type="CDD" id="cd00402">
    <property type="entry name" value="Riboflavin_synthase_like"/>
    <property type="match status" value="1"/>
</dbReference>
<evidence type="ECO:0000256" key="11">
    <source>
        <dbReference type="PROSITE-ProRule" id="PRU00524"/>
    </source>
</evidence>
<dbReference type="NCBIfam" id="NF006767">
    <property type="entry name" value="PRK09289.1"/>
    <property type="match status" value="1"/>
</dbReference>
<keyword evidence="7" id="KW-0686">Riboflavin biosynthesis</keyword>
<evidence type="ECO:0000256" key="6">
    <source>
        <dbReference type="ARBA" id="ARBA00013950"/>
    </source>
</evidence>
<feature type="domain" description="Lumazine-binding" evidence="12">
    <location>
        <begin position="1"/>
        <end position="96"/>
    </location>
</feature>
<dbReference type="InterPro" id="IPR001783">
    <property type="entry name" value="Lumazine-bd"/>
</dbReference>
<evidence type="ECO:0000256" key="2">
    <source>
        <dbReference type="ARBA" id="ARBA00002803"/>
    </source>
</evidence>
<gene>
    <name evidence="13" type="primary">ribE</name>
    <name evidence="13" type="ORF">EAL2_c16700</name>
</gene>
<dbReference type="HOGENOM" id="CLU_034388_2_0_9"/>
<evidence type="ECO:0000313" key="14">
    <source>
        <dbReference type="Proteomes" id="UP000019591"/>
    </source>
</evidence>
<dbReference type="GO" id="GO:0004746">
    <property type="term" value="F:riboflavin synthase activity"/>
    <property type="evidence" value="ECO:0007669"/>
    <property type="project" value="UniProtKB-UniRule"/>
</dbReference>
<feature type="repeat" description="Lumazine-binding" evidence="11">
    <location>
        <begin position="1"/>
        <end position="96"/>
    </location>
</feature>
<feature type="domain" description="Lumazine-binding" evidence="12">
    <location>
        <begin position="97"/>
        <end position="193"/>
    </location>
</feature>
<evidence type="ECO:0000259" key="12">
    <source>
        <dbReference type="PROSITE" id="PS51177"/>
    </source>
</evidence>
<evidence type="ECO:0000256" key="10">
    <source>
        <dbReference type="NCBIfam" id="TIGR00187"/>
    </source>
</evidence>
<dbReference type="RefSeq" id="WP_025435936.1">
    <property type="nucleotide sequence ID" value="NZ_CP007452.1"/>
</dbReference>
<dbReference type="EMBL" id="CP007452">
    <property type="protein sequence ID" value="AHM56965.1"/>
    <property type="molecule type" value="Genomic_DNA"/>
</dbReference>
<dbReference type="SUPFAM" id="SSF63380">
    <property type="entry name" value="Riboflavin synthase domain-like"/>
    <property type="match status" value="2"/>
</dbReference>
<organism evidence="13 14">
    <name type="scientific">Peptoclostridium acidaminophilum DSM 3953</name>
    <dbReference type="NCBI Taxonomy" id="1286171"/>
    <lineage>
        <taxon>Bacteria</taxon>
        <taxon>Bacillati</taxon>
        <taxon>Bacillota</taxon>
        <taxon>Clostridia</taxon>
        <taxon>Peptostreptococcales</taxon>
        <taxon>Peptoclostridiaceae</taxon>
        <taxon>Peptoclostridium</taxon>
    </lineage>
</organism>
<evidence type="ECO:0000256" key="7">
    <source>
        <dbReference type="ARBA" id="ARBA00022619"/>
    </source>
</evidence>
<dbReference type="GO" id="GO:0009231">
    <property type="term" value="P:riboflavin biosynthetic process"/>
    <property type="evidence" value="ECO:0007669"/>
    <property type="project" value="UniProtKB-KW"/>
</dbReference>
<dbReference type="NCBIfam" id="TIGR00187">
    <property type="entry name" value="ribE"/>
    <property type="match status" value="1"/>
</dbReference>
<comment type="pathway">
    <text evidence="3">Cofactor biosynthesis; riboflavin biosynthesis; riboflavin from 2-hydroxy-3-oxobutyl phosphate and 5-amino-6-(D-ribitylamino)uracil: step 2/2.</text>
</comment>
<feature type="repeat" description="Lumazine-binding" evidence="11">
    <location>
        <begin position="97"/>
        <end position="193"/>
    </location>
</feature>
<comment type="catalytic activity">
    <reaction evidence="1">
        <text>2 6,7-dimethyl-8-(1-D-ribityl)lumazine + H(+) = 5-amino-6-(D-ribitylamino)uracil + riboflavin</text>
        <dbReference type="Rhea" id="RHEA:20772"/>
        <dbReference type="ChEBI" id="CHEBI:15378"/>
        <dbReference type="ChEBI" id="CHEBI:15934"/>
        <dbReference type="ChEBI" id="CHEBI:57986"/>
        <dbReference type="ChEBI" id="CHEBI:58201"/>
        <dbReference type="EC" id="2.5.1.9"/>
    </reaction>
</comment>